<evidence type="ECO:0000313" key="3">
    <source>
        <dbReference type="Proteomes" id="UP001259340"/>
    </source>
</evidence>
<evidence type="ECO:0000313" key="1">
    <source>
        <dbReference type="EMBL" id="MDR8524599.1"/>
    </source>
</evidence>
<dbReference type="Proteomes" id="UP001271263">
    <property type="component" value="Unassembled WGS sequence"/>
</dbReference>
<dbReference type="EMBL" id="JAPMLE010000001">
    <property type="protein sequence ID" value="MDR8524599.1"/>
    <property type="molecule type" value="Genomic_DNA"/>
</dbReference>
<dbReference type="SUPFAM" id="SSF82784">
    <property type="entry name" value="OsmC-like"/>
    <property type="match status" value="1"/>
</dbReference>
<dbReference type="RefSeq" id="WP_310655134.1">
    <property type="nucleotide sequence ID" value="NZ_JAPMLA010000010.1"/>
</dbReference>
<evidence type="ECO:0000313" key="2">
    <source>
        <dbReference type="EMBL" id="MDW4822681.1"/>
    </source>
</evidence>
<gene>
    <name evidence="1" type="ORF">OS133_13275</name>
    <name evidence="2" type="ORF">OS134_01135</name>
</gene>
<dbReference type="InterPro" id="IPR003718">
    <property type="entry name" value="OsmC/Ohr_fam"/>
</dbReference>
<dbReference type="InterPro" id="IPR015946">
    <property type="entry name" value="KH_dom-like_a/b"/>
</dbReference>
<dbReference type="PANTHER" id="PTHR42830:SF2">
    <property type="entry name" value="OSMC_OHR FAMILY PROTEIN"/>
    <property type="match status" value="1"/>
</dbReference>
<name>A0AAW8NRX8_9GAMM</name>
<dbReference type="Proteomes" id="UP001259340">
    <property type="component" value="Unassembled WGS sequence"/>
</dbReference>
<comment type="caution">
    <text evidence="1">The sequence shown here is derived from an EMBL/GenBank/DDBJ whole genome shotgun (WGS) entry which is preliminary data.</text>
</comment>
<dbReference type="InterPro" id="IPR052707">
    <property type="entry name" value="OsmC_Ohr_Peroxiredoxin"/>
</dbReference>
<proteinExistence type="predicted"/>
<accession>A0AAW8NRX8</accession>
<dbReference type="Gene3D" id="3.30.300.20">
    <property type="match status" value="1"/>
</dbReference>
<reference evidence="1" key="2">
    <citation type="submission" date="2022-11" db="EMBL/GenBank/DDBJ databases">
        <title>Prophages regulate Shewanella fidelis motility and biofilm formation: implications for gut colonization dynamics in Ciona robusta.</title>
        <authorList>
            <person name="Natarajan O."/>
            <person name="Gibboney S.L."/>
            <person name="Young M.N."/>
            <person name="Lim S.J."/>
            <person name="Pluta N."/>
            <person name="Atkinson C.G.F."/>
            <person name="Leigh B.A."/>
            <person name="Liberti A."/>
            <person name="Kees E."/>
            <person name="Breitbart M."/>
            <person name="Gralnick J."/>
            <person name="Dishaw L.J."/>
        </authorList>
    </citation>
    <scope>NUCLEOTIDE SEQUENCE</scope>
    <source>
        <strain evidence="1">3313</strain>
    </source>
</reference>
<evidence type="ECO:0000313" key="4">
    <source>
        <dbReference type="Proteomes" id="UP001271263"/>
    </source>
</evidence>
<dbReference type="EMBL" id="JAPMLD010000001">
    <property type="protein sequence ID" value="MDW4822681.1"/>
    <property type="molecule type" value="Genomic_DNA"/>
</dbReference>
<protein>
    <submittedName>
        <fullName evidence="1">OsmC family protein</fullName>
    </submittedName>
</protein>
<dbReference type="AlphaFoldDB" id="A0AAW8NRX8"/>
<dbReference type="PANTHER" id="PTHR42830">
    <property type="entry name" value="OSMOTICALLY INDUCIBLE FAMILY PROTEIN"/>
    <property type="match status" value="1"/>
</dbReference>
<keyword evidence="4" id="KW-1185">Reference proteome</keyword>
<sequence length="150" mass="16577">MSFHINLSWRASDESANEPTQFCRDHQISYGSGQQAQGSSAPEYNGSADKINPEESLLAALSSCHMLTFLTIAHLKRLPIISYQDNAYAELGKNSAGKIFVSKIVLSPKIEFATEVEQQVLDKIHEKSHSNCFIANSLSPETVFEISTNK</sequence>
<dbReference type="InterPro" id="IPR036102">
    <property type="entry name" value="OsmC/Ohrsf"/>
</dbReference>
<organism evidence="1 3">
    <name type="scientific">Shewanella fidelis</name>
    <dbReference type="NCBI Taxonomy" id="173509"/>
    <lineage>
        <taxon>Bacteria</taxon>
        <taxon>Pseudomonadati</taxon>
        <taxon>Pseudomonadota</taxon>
        <taxon>Gammaproteobacteria</taxon>
        <taxon>Alteromonadales</taxon>
        <taxon>Shewanellaceae</taxon>
        <taxon>Shewanella</taxon>
    </lineage>
</organism>
<reference evidence="2 4" key="1">
    <citation type="journal article" date="2022" name="bioRxiv">
        <title>Prophages regulate Shewanella fidelis 3313 motility and biofilm formation: implications for gut colonization dynamics in Ciona robusta.</title>
        <authorList>
            <person name="Natarajan O."/>
            <person name="Gibboney S.L."/>
            <person name="Young M.N."/>
            <person name="Lim S.J."/>
            <person name="Pluta N."/>
            <person name="Atkinson C.G."/>
            <person name="Leigh B.A."/>
            <person name="Liberti A."/>
            <person name="Kees E.D."/>
            <person name="Breitbart M."/>
            <person name="Gralnick J.A."/>
            <person name="Dishaw L.J."/>
        </authorList>
    </citation>
    <scope>NUCLEOTIDE SEQUENCE [LARGE SCALE GENOMIC DNA]</scope>
    <source>
        <strain evidence="2 4">JG4066</strain>
    </source>
</reference>
<dbReference type="Pfam" id="PF02566">
    <property type="entry name" value="OsmC"/>
    <property type="match status" value="1"/>
</dbReference>